<protein>
    <submittedName>
        <fullName evidence="1">Uncharacterized protein</fullName>
    </submittedName>
</protein>
<reference evidence="1 2" key="1">
    <citation type="journal article" date="2020" name="Cell">
        <title>Large-Scale Comparative Analyses of Tick Genomes Elucidate Their Genetic Diversity and Vector Capacities.</title>
        <authorList>
            <consortium name="Tick Genome and Microbiome Consortium (TIGMIC)"/>
            <person name="Jia N."/>
            <person name="Wang J."/>
            <person name="Shi W."/>
            <person name="Du L."/>
            <person name="Sun Y."/>
            <person name="Zhan W."/>
            <person name="Jiang J.F."/>
            <person name="Wang Q."/>
            <person name="Zhang B."/>
            <person name="Ji P."/>
            <person name="Bell-Sakyi L."/>
            <person name="Cui X.M."/>
            <person name="Yuan T.T."/>
            <person name="Jiang B.G."/>
            <person name="Yang W.F."/>
            <person name="Lam T.T."/>
            <person name="Chang Q.C."/>
            <person name="Ding S.J."/>
            <person name="Wang X.J."/>
            <person name="Zhu J.G."/>
            <person name="Ruan X.D."/>
            <person name="Zhao L."/>
            <person name="Wei J.T."/>
            <person name="Ye R.Z."/>
            <person name="Que T.C."/>
            <person name="Du C.H."/>
            <person name="Zhou Y.H."/>
            <person name="Cheng J.X."/>
            <person name="Dai P.F."/>
            <person name="Guo W.B."/>
            <person name="Han X.H."/>
            <person name="Huang E.J."/>
            <person name="Li L.F."/>
            <person name="Wei W."/>
            <person name="Gao Y.C."/>
            <person name="Liu J.Z."/>
            <person name="Shao H.Z."/>
            <person name="Wang X."/>
            <person name="Wang C.C."/>
            <person name="Yang T.C."/>
            <person name="Huo Q.B."/>
            <person name="Li W."/>
            <person name="Chen H.Y."/>
            <person name="Chen S.E."/>
            <person name="Zhou L.G."/>
            <person name="Ni X.B."/>
            <person name="Tian J.H."/>
            <person name="Sheng Y."/>
            <person name="Liu T."/>
            <person name="Pan Y.S."/>
            <person name="Xia L.Y."/>
            <person name="Li J."/>
            <person name="Zhao F."/>
            <person name="Cao W.C."/>
        </authorList>
    </citation>
    <scope>NUCLEOTIDE SEQUENCE [LARGE SCALE GENOMIC DNA]</scope>
    <source>
        <strain evidence="1">Iper-2018</strain>
    </source>
</reference>
<evidence type="ECO:0000313" key="1">
    <source>
        <dbReference type="EMBL" id="KAG0416318.1"/>
    </source>
</evidence>
<dbReference type="EMBL" id="JABSTQ010010963">
    <property type="protein sequence ID" value="KAG0416318.1"/>
    <property type="molecule type" value="Genomic_DNA"/>
</dbReference>
<organism evidence="1 2">
    <name type="scientific">Ixodes persulcatus</name>
    <name type="common">Taiga tick</name>
    <dbReference type="NCBI Taxonomy" id="34615"/>
    <lineage>
        <taxon>Eukaryota</taxon>
        <taxon>Metazoa</taxon>
        <taxon>Ecdysozoa</taxon>
        <taxon>Arthropoda</taxon>
        <taxon>Chelicerata</taxon>
        <taxon>Arachnida</taxon>
        <taxon>Acari</taxon>
        <taxon>Parasitiformes</taxon>
        <taxon>Ixodida</taxon>
        <taxon>Ixodoidea</taxon>
        <taxon>Ixodidae</taxon>
        <taxon>Ixodinae</taxon>
        <taxon>Ixodes</taxon>
    </lineage>
</organism>
<name>A0AC60PA43_IXOPE</name>
<gene>
    <name evidence="1" type="ORF">HPB47_006534</name>
</gene>
<dbReference type="Proteomes" id="UP000805193">
    <property type="component" value="Unassembled WGS sequence"/>
</dbReference>
<accession>A0AC60PA43</accession>
<proteinExistence type="predicted"/>
<comment type="caution">
    <text evidence="1">The sequence shown here is derived from an EMBL/GenBank/DDBJ whole genome shotgun (WGS) entry which is preliminary data.</text>
</comment>
<evidence type="ECO:0000313" key="2">
    <source>
        <dbReference type="Proteomes" id="UP000805193"/>
    </source>
</evidence>
<sequence length="161" mass="17341">MALNGEFRGTNLWQTLEISLRILRVTEQRRPAQGGGEHKRESSCRRTGRGHYAKQKHGGSQRKGCEFARDTRGKNSARAPNPTAAASNSSQSEAKQRGSLPLPERRAGERGHPGRATGTLPSSGPASVASLELFGSRTTSGGPVHTPAARRQREDDEQTCA</sequence>
<keyword evidence="2" id="KW-1185">Reference proteome</keyword>